<gene>
    <name evidence="1" type="primary">aroL</name>
    <name evidence="1" type="ORF">LJD63_09980</name>
</gene>
<evidence type="ECO:0000313" key="1">
    <source>
        <dbReference type="EMBL" id="MCB8606577.1"/>
    </source>
</evidence>
<sequence>MTQPLFLIGPRGCGKTTVGM</sequence>
<comment type="caution">
    <text evidence="1">The sequence shown here is derived from an EMBL/GenBank/DDBJ whole genome shotgun (WGS) entry which is preliminary data.</text>
</comment>
<feature type="non-terminal residue" evidence="1">
    <location>
        <position position="20"/>
    </location>
</feature>
<keyword evidence="1" id="KW-0418">Kinase</keyword>
<dbReference type="AlphaFoldDB" id="A0AB35HFD4"/>
<dbReference type="GO" id="GO:0004765">
    <property type="term" value="F:shikimate kinase activity"/>
    <property type="evidence" value="ECO:0007669"/>
    <property type="project" value="UniProtKB-EC"/>
</dbReference>
<dbReference type="Gene3D" id="3.40.50.300">
    <property type="entry name" value="P-loop containing nucleotide triphosphate hydrolases"/>
    <property type="match status" value="1"/>
</dbReference>
<protein>
    <submittedName>
        <fullName evidence="1">Shikimate kinase AroL</fullName>
        <ecNumber evidence="1">2.7.1.71</ecNumber>
    </submittedName>
</protein>
<keyword evidence="1" id="KW-0808">Transferase</keyword>
<dbReference type="EMBL" id="JAJDLA010000091">
    <property type="protein sequence ID" value="MCB8606577.1"/>
    <property type="molecule type" value="Genomic_DNA"/>
</dbReference>
<evidence type="ECO:0000313" key="2">
    <source>
        <dbReference type="Proteomes" id="UP001198010"/>
    </source>
</evidence>
<proteinExistence type="predicted"/>
<dbReference type="InterPro" id="IPR027417">
    <property type="entry name" value="P-loop_NTPase"/>
</dbReference>
<accession>A0AB35HFD4</accession>
<dbReference type="Proteomes" id="UP001198010">
    <property type="component" value="Unassembled WGS sequence"/>
</dbReference>
<name>A0AB35HFD4_9FIRM</name>
<reference evidence="1" key="1">
    <citation type="submission" date="2021-10" db="EMBL/GenBank/DDBJ databases">
        <title>Collection of gut derived symbiotic bacterial strains cultured from healthy donors.</title>
        <authorList>
            <person name="Lin H."/>
            <person name="Littmann E."/>
            <person name="Kohout C."/>
            <person name="Pamer E.G."/>
        </authorList>
    </citation>
    <scope>NUCLEOTIDE SEQUENCE</scope>
    <source>
        <strain evidence="1">DFI.4.35</strain>
    </source>
</reference>
<organism evidence="1 2">
    <name type="scientific">Veillonella nakazawae</name>
    <dbReference type="NCBI Taxonomy" id="2682456"/>
    <lineage>
        <taxon>Bacteria</taxon>
        <taxon>Bacillati</taxon>
        <taxon>Bacillota</taxon>
        <taxon>Negativicutes</taxon>
        <taxon>Veillonellales</taxon>
        <taxon>Veillonellaceae</taxon>
        <taxon>Veillonella</taxon>
    </lineage>
</organism>
<dbReference type="EC" id="2.7.1.71" evidence="1"/>